<dbReference type="PANTHER" id="PTHR33710:SF79">
    <property type="entry name" value="OS06G0205337 PROTEIN"/>
    <property type="match status" value="1"/>
</dbReference>
<sequence length="298" mass="34482">MEMENSFYVDPLGIAGGLALWWIKEVNITILNAENNFIDAEIAYNGEEVWFATFIYGPPYVEDKQVFWDKLSTLRSNPSDKWCIIGDSNIVARQDEKIGGASFEFSQARWFFEFLEKSSVLELPIKGGNFTWSNLRSEGDSILEKLDRILANIGWSTLFPKAISILDVAIASCHSPIFLLLQVLNKKSKKTFKFESKWLLKEDCSLNINESWNSSEGFSLRKAFGGKLNKTRTKLIKWSRMKFGKTKKLVDELLNKIKEMQGHPLTKKETLELKSLKKEVDKIWESEERHWHQRARTD</sequence>
<proteinExistence type="predicted"/>
<dbReference type="PANTHER" id="PTHR33710">
    <property type="entry name" value="BNAC02G09200D PROTEIN"/>
    <property type="match status" value="1"/>
</dbReference>
<organism evidence="1 2">
    <name type="scientific">Hibiscus sabdariffa</name>
    <name type="common">roselle</name>
    <dbReference type="NCBI Taxonomy" id="183260"/>
    <lineage>
        <taxon>Eukaryota</taxon>
        <taxon>Viridiplantae</taxon>
        <taxon>Streptophyta</taxon>
        <taxon>Embryophyta</taxon>
        <taxon>Tracheophyta</taxon>
        <taxon>Spermatophyta</taxon>
        <taxon>Magnoliopsida</taxon>
        <taxon>eudicotyledons</taxon>
        <taxon>Gunneridae</taxon>
        <taxon>Pentapetalae</taxon>
        <taxon>rosids</taxon>
        <taxon>malvids</taxon>
        <taxon>Malvales</taxon>
        <taxon>Malvaceae</taxon>
        <taxon>Malvoideae</taxon>
        <taxon>Hibiscus</taxon>
    </lineage>
</organism>
<evidence type="ECO:0000313" key="1">
    <source>
        <dbReference type="EMBL" id="KAK9043501.1"/>
    </source>
</evidence>
<dbReference type="Proteomes" id="UP001396334">
    <property type="component" value="Unassembled WGS sequence"/>
</dbReference>
<accession>A0ABR2U187</accession>
<evidence type="ECO:0000313" key="2">
    <source>
        <dbReference type="Proteomes" id="UP001396334"/>
    </source>
</evidence>
<comment type="caution">
    <text evidence="1">The sequence shown here is derived from an EMBL/GenBank/DDBJ whole genome shotgun (WGS) entry which is preliminary data.</text>
</comment>
<reference evidence="1 2" key="1">
    <citation type="journal article" date="2024" name="G3 (Bethesda)">
        <title>Genome assembly of Hibiscus sabdariffa L. provides insights into metabolisms of medicinal natural products.</title>
        <authorList>
            <person name="Kim T."/>
        </authorList>
    </citation>
    <scope>NUCLEOTIDE SEQUENCE [LARGE SCALE GENOMIC DNA]</scope>
    <source>
        <strain evidence="1">TK-2024</strain>
        <tissue evidence="1">Old leaves</tissue>
    </source>
</reference>
<keyword evidence="2" id="KW-1185">Reference proteome</keyword>
<gene>
    <name evidence="1" type="ORF">V6N11_071840</name>
</gene>
<dbReference type="SUPFAM" id="SSF56219">
    <property type="entry name" value="DNase I-like"/>
    <property type="match status" value="1"/>
</dbReference>
<dbReference type="Gene3D" id="3.60.10.10">
    <property type="entry name" value="Endonuclease/exonuclease/phosphatase"/>
    <property type="match status" value="1"/>
</dbReference>
<protein>
    <submittedName>
        <fullName evidence="1">Uncharacterized protein</fullName>
    </submittedName>
</protein>
<name>A0ABR2U187_9ROSI</name>
<dbReference type="EMBL" id="JBBPBN010000003">
    <property type="protein sequence ID" value="KAK9043501.1"/>
    <property type="molecule type" value="Genomic_DNA"/>
</dbReference>
<dbReference type="InterPro" id="IPR036691">
    <property type="entry name" value="Endo/exonu/phosph_ase_sf"/>
</dbReference>